<dbReference type="SUPFAM" id="SSF53756">
    <property type="entry name" value="UDP-Glycosyltransferase/glycogen phosphorylase"/>
    <property type="match status" value="1"/>
</dbReference>
<dbReference type="GO" id="GO:0016757">
    <property type="term" value="F:glycosyltransferase activity"/>
    <property type="evidence" value="ECO:0007669"/>
    <property type="project" value="InterPro"/>
</dbReference>
<dbReference type="EMBL" id="CP096115">
    <property type="protein sequence ID" value="UUX92233.1"/>
    <property type="molecule type" value="Genomic_DNA"/>
</dbReference>
<dbReference type="PANTHER" id="PTHR45947:SF3">
    <property type="entry name" value="SULFOQUINOVOSYL TRANSFERASE SQD2"/>
    <property type="match status" value="1"/>
</dbReference>
<name>A0A9E7TIC5_9EURY</name>
<dbReference type="InterPro" id="IPR001296">
    <property type="entry name" value="Glyco_trans_1"/>
</dbReference>
<evidence type="ECO:0000259" key="1">
    <source>
        <dbReference type="Pfam" id="PF00534"/>
    </source>
</evidence>
<dbReference type="PANTHER" id="PTHR45947">
    <property type="entry name" value="SULFOQUINOVOSYL TRANSFERASE SQD2"/>
    <property type="match status" value="1"/>
</dbReference>
<dbReference type="Pfam" id="PF00534">
    <property type="entry name" value="Glycos_transf_1"/>
    <property type="match status" value="1"/>
</dbReference>
<dbReference type="GeneID" id="74308614"/>
<protein>
    <submittedName>
        <fullName evidence="3">Glycosyltransferase family 4 protein</fullName>
    </submittedName>
</protein>
<organism evidence="3 4">
    <name type="scientific">Methanoplanus endosymbiosus</name>
    <dbReference type="NCBI Taxonomy" id="33865"/>
    <lineage>
        <taxon>Archaea</taxon>
        <taxon>Methanobacteriati</taxon>
        <taxon>Methanobacteriota</taxon>
        <taxon>Stenosarchaea group</taxon>
        <taxon>Methanomicrobia</taxon>
        <taxon>Methanomicrobiales</taxon>
        <taxon>Methanomicrobiaceae</taxon>
        <taxon>Methanoplanus</taxon>
    </lineage>
</organism>
<dbReference type="InterPro" id="IPR028098">
    <property type="entry name" value="Glyco_trans_4-like_N"/>
</dbReference>
<accession>A0A9E7TIC5</accession>
<keyword evidence="4" id="KW-1185">Reference proteome</keyword>
<proteinExistence type="predicted"/>
<evidence type="ECO:0000313" key="4">
    <source>
        <dbReference type="Proteomes" id="UP001060368"/>
    </source>
</evidence>
<reference evidence="3" key="1">
    <citation type="submission" date="2022-04" db="EMBL/GenBank/DDBJ databases">
        <title>Complete genome of Methanoplanus endosymbiosus DSM 3599.</title>
        <authorList>
            <person name="Chen S.-C."/>
            <person name="You Y.-T."/>
            <person name="Zhou Y.-Z."/>
            <person name="Lai M.-C."/>
        </authorList>
    </citation>
    <scope>NUCLEOTIDE SEQUENCE</scope>
    <source>
        <strain evidence="3">DSM 3599</strain>
    </source>
</reference>
<dbReference type="KEGG" id="mend:L6E24_12890"/>
<dbReference type="Gene3D" id="3.40.50.2000">
    <property type="entry name" value="Glycogen Phosphorylase B"/>
    <property type="match status" value="2"/>
</dbReference>
<evidence type="ECO:0000259" key="2">
    <source>
        <dbReference type="Pfam" id="PF13439"/>
    </source>
</evidence>
<dbReference type="CDD" id="cd03801">
    <property type="entry name" value="GT4_PimA-like"/>
    <property type="match status" value="1"/>
</dbReference>
<evidence type="ECO:0000313" key="3">
    <source>
        <dbReference type="EMBL" id="UUX92233.1"/>
    </source>
</evidence>
<dbReference type="Pfam" id="PF13439">
    <property type="entry name" value="Glyco_transf_4"/>
    <property type="match status" value="1"/>
</dbReference>
<dbReference type="Proteomes" id="UP001060368">
    <property type="component" value="Chromosome"/>
</dbReference>
<dbReference type="InterPro" id="IPR050194">
    <property type="entry name" value="Glycosyltransferase_grp1"/>
</dbReference>
<feature type="domain" description="Glycosyltransferase subfamily 4-like N-terminal" evidence="2">
    <location>
        <begin position="15"/>
        <end position="179"/>
    </location>
</feature>
<feature type="domain" description="Glycosyl transferase family 1" evidence="1">
    <location>
        <begin position="192"/>
        <end position="355"/>
    </location>
</feature>
<sequence>MNILQVCPFFNPKRGGSVTILYDLSRELAKKGHQVTIITTDFDFDPDYAKSLKDVQVIKFNCLANIKEFYYSPSMRTWLKNNLQQFDIIHLHNFRSYQNNLVCHYAIKYNIPYVLQPHGSLPRIIEKQGLKRIYDHLWGNNILENSSKIIAVSNTEADQFRDIGRSNENIIVIPNGLNINSFNDLPPIGQFKKEYNIKEKHVVLYVGRIHKLKGIGFLIRTFSSFVREWGDDIVLIIAGADDGYTVTLEDLVKQLDLMNKVRFIGHISLVGALYQDADVLVYPSTYEIFGLVPFEALLCGTPVIVTDDCGCGELIKEAECGYTVHCGDVDDLSETLRYTIEHPDIDREMVNAGRHYIEEHLVWEKIVKHVEAMYEECIFHI</sequence>
<dbReference type="RefSeq" id="WP_257742382.1">
    <property type="nucleotide sequence ID" value="NZ_CP096115.1"/>
</dbReference>
<gene>
    <name evidence="3" type="ORF">L6E24_12890</name>
</gene>
<dbReference type="AlphaFoldDB" id="A0A9E7TIC5"/>